<dbReference type="EMBL" id="JARSBO010000010">
    <property type="protein sequence ID" value="MDG4721150.1"/>
    <property type="molecule type" value="Genomic_DNA"/>
</dbReference>
<proteinExistence type="predicted"/>
<evidence type="ECO:0000313" key="2">
    <source>
        <dbReference type="Proteomes" id="UP001529180"/>
    </source>
</evidence>
<dbReference type="Proteomes" id="UP001529180">
    <property type="component" value="Unassembled WGS sequence"/>
</dbReference>
<evidence type="ECO:0000313" key="1">
    <source>
        <dbReference type="EMBL" id="MDG4721150.1"/>
    </source>
</evidence>
<reference evidence="1 2" key="1">
    <citation type="submission" date="2023-03" db="EMBL/GenBank/DDBJ databases">
        <title>Strain FZY0004 represents a novel species in the genus Thalassospira isolated from seawater.</title>
        <authorList>
            <person name="Fu Z.-Y."/>
        </authorList>
    </citation>
    <scope>NUCLEOTIDE SEQUENCE [LARGE SCALE GENOMIC DNA]</scope>
    <source>
        <strain evidence="1 2">FZY0004</strain>
    </source>
</reference>
<accession>A0ABT6GGD6</accession>
<keyword evidence="2" id="KW-1185">Reference proteome</keyword>
<comment type="caution">
    <text evidence="1">The sequence shown here is derived from an EMBL/GenBank/DDBJ whole genome shotgun (WGS) entry which is preliminary data.</text>
</comment>
<gene>
    <name evidence="1" type="ORF">P7680_19245</name>
</gene>
<protein>
    <submittedName>
        <fullName evidence="1">Uncharacterized protein</fullName>
    </submittedName>
</protein>
<dbReference type="SUPFAM" id="SSF101898">
    <property type="entry name" value="NHL repeat"/>
    <property type="match status" value="1"/>
</dbReference>
<organism evidence="1 2">
    <name type="scientific">Thalassospira aquimaris</name>
    <dbReference type="NCBI Taxonomy" id="3037796"/>
    <lineage>
        <taxon>Bacteria</taxon>
        <taxon>Pseudomonadati</taxon>
        <taxon>Pseudomonadota</taxon>
        <taxon>Alphaproteobacteria</taxon>
        <taxon>Rhodospirillales</taxon>
        <taxon>Thalassospiraceae</taxon>
        <taxon>Thalassospira</taxon>
    </lineage>
</organism>
<dbReference type="RefSeq" id="WP_278006952.1">
    <property type="nucleotide sequence ID" value="NZ_JARSBO010000010.1"/>
</dbReference>
<name>A0ABT6GGD6_9PROT</name>
<sequence>MDQSYERGDDMTWTPIEIGTKLFQNVEEIELRSAFAAIENAFINEAGNHIRFPGLSVFANIPGSDPVYMHQHTGTGDVYAVSGGRVYRVNRDGTFEDLTIAPLRGAFRPVFTQTIDELIIASGGDIIRCDGKKTQILSKDAPEATHVAYIDSILLANEKDSGRFAHASFGDSRTWDPLDVFSADSKPDHVTALIVTPYRELLVAGPSSVEQYSRLEGSTPFYRRWTVDEGIVAPYSMVFEDGAVFCVNSKAEFVRLSLQNSEPVSGDIARVLSQITDQEWQTAWAQRFEINGQRFIVLQIPDATNPYDAKGLTFLFDIRRRRWSTLYGWDRDLALPAAYPVISICEAYDKVLCGGNGVIYEMTPDAFMNASVPQRMLGRTAHYGQSPVEITDTRMKIVRGVGTYTKEPRIRLRCKLDNHTWSNWSERGLGLKGSRTERICFGGFGIGEHAQFEWEILGDCPVTVMGLEADLIPVEW</sequence>